<dbReference type="AlphaFoldDB" id="A0A4R2BAV8"/>
<dbReference type="GO" id="GO:0016491">
    <property type="term" value="F:oxidoreductase activity"/>
    <property type="evidence" value="ECO:0007669"/>
    <property type="project" value="UniProtKB-KW"/>
</dbReference>
<dbReference type="InterPro" id="IPR043143">
    <property type="entry name" value="Mal/L-sulf/L-lact_DH-like_NADP"/>
</dbReference>
<evidence type="ECO:0000313" key="4">
    <source>
        <dbReference type="Proteomes" id="UP000295689"/>
    </source>
</evidence>
<organism evidence="3 4">
    <name type="scientific">Mesobacillus foraminis</name>
    <dbReference type="NCBI Taxonomy" id="279826"/>
    <lineage>
        <taxon>Bacteria</taxon>
        <taxon>Bacillati</taxon>
        <taxon>Bacillota</taxon>
        <taxon>Bacilli</taxon>
        <taxon>Bacillales</taxon>
        <taxon>Bacillaceae</taxon>
        <taxon>Mesobacillus</taxon>
    </lineage>
</organism>
<dbReference type="Gene3D" id="1.10.1530.10">
    <property type="match status" value="1"/>
</dbReference>
<dbReference type="SUPFAM" id="SSF89733">
    <property type="entry name" value="L-sulfolactate dehydrogenase-like"/>
    <property type="match status" value="1"/>
</dbReference>
<comment type="caution">
    <text evidence="3">The sequence shown here is derived from an EMBL/GenBank/DDBJ whole genome shotgun (WGS) entry which is preliminary data.</text>
</comment>
<accession>A0A4R2BAV8</accession>
<protein>
    <submittedName>
        <fullName evidence="3">LDH2 family malate/lactate/ureidoglycolate dehydrogenase</fullName>
    </submittedName>
</protein>
<comment type="similarity">
    <text evidence="1">Belongs to the LDH2/MDH2 oxidoreductase family.</text>
</comment>
<dbReference type="Gene3D" id="3.30.1370.60">
    <property type="entry name" value="Hypothetical oxidoreductase yiak, domain 2"/>
    <property type="match status" value="1"/>
</dbReference>
<name>A0A4R2BAV8_9BACI</name>
<proteinExistence type="inferred from homology"/>
<evidence type="ECO:0000256" key="1">
    <source>
        <dbReference type="ARBA" id="ARBA00006056"/>
    </source>
</evidence>
<evidence type="ECO:0000313" key="3">
    <source>
        <dbReference type="EMBL" id="TCN22659.1"/>
    </source>
</evidence>
<dbReference type="PANTHER" id="PTHR11091:SF0">
    <property type="entry name" value="MALATE DEHYDROGENASE"/>
    <property type="match status" value="1"/>
</dbReference>
<dbReference type="Pfam" id="PF02615">
    <property type="entry name" value="Ldh_2"/>
    <property type="match status" value="1"/>
</dbReference>
<dbReference type="InterPro" id="IPR003767">
    <property type="entry name" value="Malate/L-lactate_DH-like"/>
</dbReference>
<reference evidence="3 4" key="1">
    <citation type="journal article" date="2015" name="Stand. Genomic Sci.">
        <title>Genomic Encyclopedia of Bacterial and Archaeal Type Strains, Phase III: the genomes of soil and plant-associated and newly described type strains.</title>
        <authorList>
            <person name="Whitman W.B."/>
            <person name="Woyke T."/>
            <person name="Klenk H.P."/>
            <person name="Zhou Y."/>
            <person name="Lilburn T.G."/>
            <person name="Beck B.J."/>
            <person name="De Vos P."/>
            <person name="Vandamme P."/>
            <person name="Eisen J.A."/>
            <person name="Garrity G."/>
            <person name="Hugenholtz P."/>
            <person name="Kyrpides N.C."/>
        </authorList>
    </citation>
    <scope>NUCLEOTIDE SEQUENCE [LARGE SCALE GENOMIC DNA]</scope>
    <source>
        <strain evidence="3 4">CV53</strain>
    </source>
</reference>
<gene>
    <name evidence="3" type="ORF">EV146_110145</name>
</gene>
<dbReference type="InterPro" id="IPR036111">
    <property type="entry name" value="Mal/L-sulfo/L-lacto_DH-like_sf"/>
</dbReference>
<dbReference type="InterPro" id="IPR043144">
    <property type="entry name" value="Mal/L-sulf/L-lact_DH-like_ah"/>
</dbReference>
<evidence type="ECO:0000256" key="2">
    <source>
        <dbReference type="ARBA" id="ARBA00023002"/>
    </source>
</evidence>
<sequence>MKSLALLKRYDWQKLQQFCTEVFIRAGVDKNHANTVADSLIQADLRGVDSHGVVRTAIYLERIERNMMNPFAEPEIEMEQGPTVLLNGNNNFGAVVGSKALDIALEKAKEQGIAVVGVKESNHFGTGAFYALKAIEKNMILLLMSNASQTMPPTGGKRPFIGTNPLAVGVPAGKELPFVLDMATSVVARGKIIVAAQKGSDIPLGWAIDKDGNPTTDADAALQGSVLPVGGPKGYAISMFIDILAGVLTGAGYGKYVNNMYENWNEPQNVGHFFIAIDIERFMPLDLFKERMDRYIQEIKAEPKADGVNEILIPGEIEHRLVIERKKTGLELPEKVENELEAIGRRYSLKLSDALIDSCYSNQKKEAVN</sequence>
<keyword evidence="2" id="KW-0560">Oxidoreductase</keyword>
<dbReference type="Proteomes" id="UP000295689">
    <property type="component" value="Unassembled WGS sequence"/>
</dbReference>
<dbReference type="PANTHER" id="PTHR11091">
    <property type="entry name" value="OXIDOREDUCTASE-RELATED"/>
    <property type="match status" value="1"/>
</dbReference>
<dbReference type="EMBL" id="SLVV01000010">
    <property type="protein sequence ID" value="TCN22659.1"/>
    <property type="molecule type" value="Genomic_DNA"/>
</dbReference>
<dbReference type="RefSeq" id="WP_309136126.1">
    <property type="nucleotide sequence ID" value="NZ_JABUHM010000011.1"/>
</dbReference>
<keyword evidence="4" id="KW-1185">Reference proteome</keyword>